<evidence type="ECO:0000313" key="2">
    <source>
        <dbReference type="Proteomes" id="UP000255417"/>
    </source>
</evidence>
<name>A0A379CB90_9PAST</name>
<dbReference type="RefSeq" id="WP_115315494.1">
    <property type="nucleotide sequence ID" value="NZ_LWIF01000001.1"/>
</dbReference>
<dbReference type="EMBL" id="UGTA01000001">
    <property type="protein sequence ID" value="SUB58995.1"/>
    <property type="molecule type" value="Genomic_DNA"/>
</dbReference>
<proteinExistence type="predicted"/>
<gene>
    <name evidence="1" type="ORF">NCTC12872_00967</name>
</gene>
<keyword evidence="2" id="KW-1185">Reference proteome</keyword>
<evidence type="ECO:0000313" key="1">
    <source>
        <dbReference type="EMBL" id="SUB58995.1"/>
    </source>
</evidence>
<dbReference type="Proteomes" id="UP000255417">
    <property type="component" value="Unassembled WGS sequence"/>
</dbReference>
<sequence length="60" mass="7240">MARKRILPPECFDSDVDYYEQFETEEEKEYDGDGDEYDNNLIYDDFAPWNYQGGLDVRCR</sequence>
<organism evidence="1 2">
    <name type="scientific">Phocoenobacter uteri</name>
    <dbReference type="NCBI Taxonomy" id="146806"/>
    <lineage>
        <taxon>Bacteria</taxon>
        <taxon>Pseudomonadati</taxon>
        <taxon>Pseudomonadota</taxon>
        <taxon>Gammaproteobacteria</taxon>
        <taxon>Pasteurellales</taxon>
        <taxon>Pasteurellaceae</taxon>
        <taxon>Phocoenobacter</taxon>
    </lineage>
</organism>
<accession>A0A379CB90</accession>
<reference evidence="1 2" key="1">
    <citation type="submission" date="2018-06" db="EMBL/GenBank/DDBJ databases">
        <authorList>
            <consortium name="Pathogen Informatics"/>
            <person name="Doyle S."/>
        </authorList>
    </citation>
    <scope>NUCLEOTIDE SEQUENCE [LARGE SCALE GENOMIC DNA]</scope>
    <source>
        <strain evidence="1 2">NCTC12872</strain>
    </source>
</reference>
<dbReference type="AlphaFoldDB" id="A0A379CB90"/>
<protein>
    <submittedName>
        <fullName evidence="1">Uncharacterized protein</fullName>
    </submittedName>
</protein>